<dbReference type="PANTHER" id="PTHR39966">
    <property type="entry name" value="BLL2471 PROTEIN-RELATED"/>
    <property type="match status" value="1"/>
</dbReference>
<dbReference type="Pfam" id="PF01814">
    <property type="entry name" value="Hemerythrin"/>
    <property type="match status" value="1"/>
</dbReference>
<name>A0A1D3TTE7_9FIRM</name>
<dbReference type="STRING" id="1619234.SAMN05421730_100922"/>
<protein>
    <submittedName>
        <fullName evidence="2">Hemerythrin-like domain-containing protein</fullName>
    </submittedName>
</protein>
<evidence type="ECO:0000313" key="2">
    <source>
        <dbReference type="EMBL" id="SCP97197.1"/>
    </source>
</evidence>
<sequence length="186" mass="21646">MNSIQLMVEEHKYIVRMLRVVRTASARVMAGEEINYDDFEKMIDFIANYADKHHHGKEEQFLFREMVESFGQVGVNLINHGMLVEHDWGRLFISELRAALESVKAGNEDSRLDVIANAVGYANHLARHIVKEDTAVYTFAENRLGAEVLERINRQTEEFEEEAKRQGIQEKYMAIVEELEEKYPEK</sequence>
<evidence type="ECO:0000259" key="1">
    <source>
        <dbReference type="Pfam" id="PF01814"/>
    </source>
</evidence>
<gene>
    <name evidence="2" type="ORF">SAMN05421730_100922</name>
</gene>
<keyword evidence="3" id="KW-1185">Reference proteome</keyword>
<evidence type="ECO:0000313" key="3">
    <source>
        <dbReference type="Proteomes" id="UP000199315"/>
    </source>
</evidence>
<dbReference type="PANTHER" id="PTHR39966:SF1">
    <property type="entry name" value="HEMERYTHRIN-LIKE DOMAIN-CONTAINING PROTEIN"/>
    <property type="match status" value="1"/>
</dbReference>
<dbReference type="RefSeq" id="WP_091233052.1">
    <property type="nucleotide sequence ID" value="NZ_FMKA01000009.1"/>
</dbReference>
<feature type="domain" description="Hemerythrin-like" evidence="1">
    <location>
        <begin position="4"/>
        <end position="139"/>
    </location>
</feature>
<dbReference type="GO" id="GO:0005886">
    <property type="term" value="C:plasma membrane"/>
    <property type="evidence" value="ECO:0007669"/>
    <property type="project" value="TreeGrafter"/>
</dbReference>
<dbReference type="Gene3D" id="1.20.120.520">
    <property type="entry name" value="nmb1532 protein domain like"/>
    <property type="match status" value="1"/>
</dbReference>
<dbReference type="InterPro" id="IPR012312">
    <property type="entry name" value="Hemerythrin-like"/>
</dbReference>
<dbReference type="OrthoDB" id="9785474at2"/>
<dbReference type="EMBL" id="FMKA01000009">
    <property type="protein sequence ID" value="SCP97197.1"/>
    <property type="molecule type" value="Genomic_DNA"/>
</dbReference>
<accession>A0A1D3TTE7</accession>
<proteinExistence type="predicted"/>
<dbReference type="Proteomes" id="UP000199315">
    <property type="component" value="Unassembled WGS sequence"/>
</dbReference>
<organism evidence="2 3">
    <name type="scientific">Anaerobium acetethylicum</name>
    <dbReference type="NCBI Taxonomy" id="1619234"/>
    <lineage>
        <taxon>Bacteria</taxon>
        <taxon>Bacillati</taxon>
        <taxon>Bacillota</taxon>
        <taxon>Clostridia</taxon>
        <taxon>Lachnospirales</taxon>
        <taxon>Lachnospiraceae</taxon>
        <taxon>Anaerobium</taxon>
    </lineage>
</organism>
<dbReference type="AlphaFoldDB" id="A0A1D3TTE7"/>
<reference evidence="2 3" key="1">
    <citation type="submission" date="2016-09" db="EMBL/GenBank/DDBJ databases">
        <authorList>
            <person name="Capua I."/>
            <person name="De Benedictis P."/>
            <person name="Joannis T."/>
            <person name="Lombin L.H."/>
            <person name="Cattoli G."/>
        </authorList>
    </citation>
    <scope>NUCLEOTIDE SEQUENCE [LARGE SCALE GENOMIC DNA]</scope>
    <source>
        <strain evidence="2 3">GluBS11</strain>
    </source>
</reference>